<proteinExistence type="predicted"/>
<dbReference type="PANTHER" id="PTHR23252:SF24">
    <property type="entry name" value="TRANSMEMBRANE PROTEIN 145"/>
    <property type="match status" value="1"/>
</dbReference>
<feature type="transmembrane region" description="Helical" evidence="2">
    <location>
        <begin position="324"/>
        <end position="344"/>
    </location>
</feature>
<comment type="caution">
    <text evidence="5">The sequence shown here is derived from an EMBL/GenBank/DDBJ whole genome shotgun (WGS) entry which is preliminary data.</text>
</comment>
<evidence type="ECO:0000313" key="6">
    <source>
        <dbReference type="Proteomes" id="UP001189429"/>
    </source>
</evidence>
<evidence type="ECO:0000256" key="1">
    <source>
        <dbReference type="SAM" id="MobiDB-lite"/>
    </source>
</evidence>
<feature type="compositionally biased region" description="Acidic residues" evidence="1">
    <location>
        <begin position="429"/>
        <end position="438"/>
    </location>
</feature>
<feature type="transmembrane region" description="Helical" evidence="2">
    <location>
        <begin position="284"/>
        <end position="304"/>
    </location>
</feature>
<dbReference type="Proteomes" id="UP001189429">
    <property type="component" value="Unassembled WGS sequence"/>
</dbReference>
<protein>
    <recommendedName>
        <fullName evidence="4">GPR180/TMEM145 transmembrane domain-containing protein</fullName>
    </recommendedName>
</protein>
<organism evidence="5 6">
    <name type="scientific">Prorocentrum cordatum</name>
    <dbReference type="NCBI Taxonomy" id="2364126"/>
    <lineage>
        <taxon>Eukaryota</taxon>
        <taxon>Sar</taxon>
        <taxon>Alveolata</taxon>
        <taxon>Dinophyceae</taxon>
        <taxon>Prorocentrales</taxon>
        <taxon>Prorocentraceae</taxon>
        <taxon>Prorocentrum</taxon>
    </lineage>
</organism>
<keyword evidence="2" id="KW-1133">Transmembrane helix</keyword>
<sequence length="529" mass="57569">MAVILAILLACAVRTAAWRSEDTLPATSSFVEYAGKFCFDYTPRGAGNETAGTDDAGLLELHVWGEVERAEDADHELYFMVFDDESEHWGRVRGHLEGASCEEHLAAATRAVPLSPGLAAPPFELTSELLIKEHIRPRFWHFEFVNCGRGVARPLSYSLHARNTHQGLQAEFGMNEHGSLSASACFGLLFCALLGAAWASRRGESRSRPLLRLLEGSAVCSAAGCLCIALSHAAFAQDGRELVLLRVLGVLCACAAKAILVLLQFLVAKGLALVYGEEEQRLRAGITAALAAIFLLSVGCEIYGEFFRDQSASLYLYESWPGTLILGLNLCLLGAAWVSTWDSYSKESAREVRAFYRLASVANGVYFASLPAVCLLASLLSPWVRSKYVERVELTARLAASALFLLCLWPSRLDALVGARPSKGPAPLDFEESADEEEGRALDDSEREHLDERGAPLLSERRRGPRTAPRRGGSPRAARRPPGPWPPGLRARPWCMSLSTEVRGLLSAARAWARRATQNIGVVFADIGA</sequence>
<keyword evidence="3" id="KW-0732">Signal</keyword>
<feature type="compositionally biased region" description="Basic and acidic residues" evidence="1">
    <location>
        <begin position="439"/>
        <end position="462"/>
    </location>
</feature>
<keyword evidence="6" id="KW-1185">Reference proteome</keyword>
<reference evidence="5" key="1">
    <citation type="submission" date="2023-10" db="EMBL/GenBank/DDBJ databases">
        <authorList>
            <person name="Chen Y."/>
            <person name="Shah S."/>
            <person name="Dougan E. K."/>
            <person name="Thang M."/>
            <person name="Chan C."/>
        </authorList>
    </citation>
    <scope>NUCLEOTIDE SEQUENCE [LARGE SCALE GENOMIC DNA]</scope>
</reference>
<dbReference type="Pfam" id="PF10192">
    <property type="entry name" value="GPR180-TMEM145_TM"/>
    <property type="match status" value="1"/>
</dbReference>
<evidence type="ECO:0000256" key="2">
    <source>
        <dbReference type="SAM" id="Phobius"/>
    </source>
</evidence>
<dbReference type="PANTHER" id="PTHR23252">
    <property type="entry name" value="INTIMAL THICKNESS RECEPTOR-RELATED"/>
    <property type="match status" value="1"/>
</dbReference>
<evidence type="ECO:0000313" key="5">
    <source>
        <dbReference type="EMBL" id="CAK0828345.1"/>
    </source>
</evidence>
<accession>A0ABN9SA04</accession>
<keyword evidence="2" id="KW-0812">Transmembrane</keyword>
<dbReference type="InterPro" id="IPR047831">
    <property type="entry name" value="GPR180/TMEM145"/>
</dbReference>
<dbReference type="EMBL" id="CAUYUJ010010002">
    <property type="protein sequence ID" value="CAK0828345.1"/>
    <property type="molecule type" value="Genomic_DNA"/>
</dbReference>
<feature type="transmembrane region" description="Helical" evidence="2">
    <location>
        <begin position="180"/>
        <end position="199"/>
    </location>
</feature>
<gene>
    <name evidence="5" type="ORF">PCOR1329_LOCUS27581</name>
</gene>
<feature type="transmembrane region" description="Helical" evidence="2">
    <location>
        <begin position="247"/>
        <end position="272"/>
    </location>
</feature>
<dbReference type="InterPro" id="IPR019336">
    <property type="entry name" value="GPR180/TMEM145_TM"/>
</dbReference>
<feature type="region of interest" description="Disordered" evidence="1">
    <location>
        <begin position="425"/>
        <end position="491"/>
    </location>
</feature>
<keyword evidence="2" id="KW-0472">Membrane</keyword>
<evidence type="ECO:0000259" key="4">
    <source>
        <dbReference type="Pfam" id="PF10192"/>
    </source>
</evidence>
<feature type="signal peptide" evidence="3">
    <location>
        <begin position="1"/>
        <end position="17"/>
    </location>
</feature>
<feature type="domain" description="GPR180/TMEM145 transmembrane" evidence="4">
    <location>
        <begin position="200"/>
        <end position="403"/>
    </location>
</feature>
<feature type="transmembrane region" description="Helical" evidence="2">
    <location>
        <begin position="365"/>
        <end position="384"/>
    </location>
</feature>
<feature type="chain" id="PRO_5045117052" description="GPR180/TMEM145 transmembrane domain-containing protein" evidence="3">
    <location>
        <begin position="18"/>
        <end position="529"/>
    </location>
</feature>
<evidence type="ECO:0000256" key="3">
    <source>
        <dbReference type="SAM" id="SignalP"/>
    </source>
</evidence>
<name>A0ABN9SA04_9DINO</name>
<feature type="transmembrane region" description="Helical" evidence="2">
    <location>
        <begin position="211"/>
        <end position="235"/>
    </location>
</feature>